<name>A0A1Z5R520_SORBI</name>
<reference evidence="3" key="2">
    <citation type="journal article" date="2018" name="Plant J.">
        <title>The Sorghum bicolor reference genome: improved assembly, gene annotations, a transcriptome atlas, and signatures of genome organization.</title>
        <authorList>
            <person name="McCormick R.F."/>
            <person name="Truong S.K."/>
            <person name="Sreedasyam A."/>
            <person name="Jenkins J."/>
            <person name="Shu S."/>
            <person name="Sims D."/>
            <person name="Kennedy M."/>
            <person name="Amirebrahimi M."/>
            <person name="Weers B.D."/>
            <person name="McKinley B."/>
            <person name="Mattison A."/>
            <person name="Morishige D.T."/>
            <person name="Grimwood J."/>
            <person name="Schmutz J."/>
            <person name="Mullet J.E."/>
        </authorList>
    </citation>
    <scope>NUCLEOTIDE SEQUENCE [LARGE SCALE GENOMIC DNA]</scope>
    <source>
        <strain evidence="3">cv. BTx623</strain>
    </source>
</reference>
<evidence type="ECO:0000313" key="3">
    <source>
        <dbReference type="Proteomes" id="UP000000768"/>
    </source>
</evidence>
<dbReference type="AlphaFoldDB" id="A0A1Z5R520"/>
<organism evidence="2 3">
    <name type="scientific">Sorghum bicolor</name>
    <name type="common">Sorghum</name>
    <name type="synonym">Sorghum vulgare</name>
    <dbReference type="NCBI Taxonomy" id="4558"/>
    <lineage>
        <taxon>Eukaryota</taxon>
        <taxon>Viridiplantae</taxon>
        <taxon>Streptophyta</taxon>
        <taxon>Embryophyta</taxon>
        <taxon>Tracheophyta</taxon>
        <taxon>Spermatophyta</taxon>
        <taxon>Magnoliopsida</taxon>
        <taxon>Liliopsida</taxon>
        <taxon>Poales</taxon>
        <taxon>Poaceae</taxon>
        <taxon>PACMAD clade</taxon>
        <taxon>Panicoideae</taxon>
        <taxon>Andropogonodae</taxon>
        <taxon>Andropogoneae</taxon>
        <taxon>Sorghinae</taxon>
        <taxon>Sorghum</taxon>
    </lineage>
</organism>
<keyword evidence="1" id="KW-0472">Membrane</keyword>
<dbReference type="EMBL" id="CM000767">
    <property type="protein sequence ID" value="OQU78878.1"/>
    <property type="molecule type" value="Genomic_DNA"/>
</dbReference>
<proteinExistence type="predicted"/>
<dbReference type="Gramene" id="OQU78878">
    <property type="protein sequence ID" value="OQU78878"/>
    <property type="gene ID" value="SORBI_3008G066501"/>
</dbReference>
<reference evidence="2 3" key="1">
    <citation type="journal article" date="2009" name="Nature">
        <title>The Sorghum bicolor genome and the diversification of grasses.</title>
        <authorList>
            <person name="Paterson A.H."/>
            <person name="Bowers J.E."/>
            <person name="Bruggmann R."/>
            <person name="Dubchak I."/>
            <person name="Grimwood J."/>
            <person name="Gundlach H."/>
            <person name="Haberer G."/>
            <person name="Hellsten U."/>
            <person name="Mitros T."/>
            <person name="Poliakov A."/>
            <person name="Schmutz J."/>
            <person name="Spannagl M."/>
            <person name="Tang H."/>
            <person name="Wang X."/>
            <person name="Wicker T."/>
            <person name="Bharti A.K."/>
            <person name="Chapman J."/>
            <person name="Feltus F.A."/>
            <person name="Gowik U."/>
            <person name="Grigoriev I.V."/>
            <person name="Lyons E."/>
            <person name="Maher C.A."/>
            <person name="Martis M."/>
            <person name="Narechania A."/>
            <person name="Otillar R.P."/>
            <person name="Penning B.W."/>
            <person name="Salamov A.A."/>
            <person name="Wang Y."/>
            <person name="Zhang L."/>
            <person name="Carpita N.C."/>
            <person name="Freeling M."/>
            <person name="Gingle A.R."/>
            <person name="Hash C.T."/>
            <person name="Keller B."/>
            <person name="Klein P."/>
            <person name="Kresovich S."/>
            <person name="McCann M.C."/>
            <person name="Ming R."/>
            <person name="Peterson D.G."/>
            <person name="Mehboob-ur-Rahman"/>
            <person name="Ware D."/>
            <person name="Westhoff P."/>
            <person name="Mayer K.F."/>
            <person name="Messing J."/>
            <person name="Rokhsar D.S."/>
        </authorList>
    </citation>
    <scope>NUCLEOTIDE SEQUENCE [LARGE SCALE GENOMIC DNA]</scope>
    <source>
        <strain evidence="3">cv. BTx623</strain>
    </source>
</reference>
<evidence type="ECO:0000256" key="1">
    <source>
        <dbReference type="SAM" id="Phobius"/>
    </source>
</evidence>
<evidence type="ECO:0000313" key="2">
    <source>
        <dbReference type="EMBL" id="OQU78878.1"/>
    </source>
</evidence>
<keyword evidence="1" id="KW-1133">Transmembrane helix</keyword>
<protein>
    <submittedName>
        <fullName evidence="2">Uncharacterized protein</fullName>
    </submittedName>
</protein>
<dbReference type="Proteomes" id="UP000000768">
    <property type="component" value="Chromosome 8"/>
</dbReference>
<dbReference type="InParanoid" id="A0A1Z5R520"/>
<accession>A0A1Z5R520</accession>
<feature type="transmembrane region" description="Helical" evidence="1">
    <location>
        <begin position="21"/>
        <end position="42"/>
    </location>
</feature>
<gene>
    <name evidence="2" type="ORF">SORBI_3008G066501</name>
</gene>
<sequence>MDTRSASLLRRRRLATSTKQSGGLSLQILLIPLILLLSHSYLNQII</sequence>
<keyword evidence="3" id="KW-1185">Reference proteome</keyword>
<keyword evidence="1" id="KW-0812">Transmembrane</keyword>